<comment type="subcellular location">
    <subcellularLocation>
        <location evidence="1">Membrane</location>
        <topology evidence="1">Multi-pass membrane protein</topology>
    </subcellularLocation>
</comment>
<feature type="compositionally biased region" description="Basic residues" evidence="8">
    <location>
        <begin position="1"/>
        <end position="10"/>
    </location>
</feature>
<dbReference type="Gene3D" id="1.20.1740.10">
    <property type="entry name" value="Amino acid/polyamine transporter I"/>
    <property type="match status" value="1"/>
</dbReference>
<organism evidence="10 11">
    <name type="scientific">Paenibacillus cremeus</name>
    <dbReference type="NCBI Taxonomy" id="2163881"/>
    <lineage>
        <taxon>Bacteria</taxon>
        <taxon>Bacillati</taxon>
        <taxon>Bacillota</taxon>
        <taxon>Bacilli</taxon>
        <taxon>Bacillales</taxon>
        <taxon>Paenibacillaceae</taxon>
        <taxon>Paenibacillus</taxon>
    </lineage>
</organism>
<dbReference type="NCBIfam" id="TIGR00912">
    <property type="entry name" value="2A0309"/>
    <property type="match status" value="1"/>
</dbReference>
<gene>
    <name evidence="10" type="ORF">FPZ49_18535</name>
</gene>
<feature type="compositionally biased region" description="Low complexity" evidence="8">
    <location>
        <begin position="14"/>
        <end position="25"/>
    </location>
</feature>
<evidence type="ECO:0000256" key="8">
    <source>
        <dbReference type="SAM" id="MobiDB-lite"/>
    </source>
</evidence>
<keyword evidence="6 9" id="KW-1133">Transmembrane helix</keyword>
<feature type="transmembrane region" description="Helical" evidence="9">
    <location>
        <begin position="188"/>
        <end position="208"/>
    </location>
</feature>
<reference evidence="10 11" key="1">
    <citation type="submission" date="2019-07" db="EMBL/GenBank/DDBJ databases">
        <authorList>
            <person name="Kim J."/>
        </authorList>
    </citation>
    <scope>NUCLEOTIDE SEQUENCE [LARGE SCALE GENOMIC DNA]</scope>
    <source>
        <strain evidence="10 11">JC52</strain>
    </source>
</reference>
<evidence type="ECO:0000256" key="6">
    <source>
        <dbReference type="ARBA" id="ARBA00022989"/>
    </source>
</evidence>
<keyword evidence="11" id="KW-1185">Reference proteome</keyword>
<evidence type="ECO:0000256" key="9">
    <source>
        <dbReference type="SAM" id="Phobius"/>
    </source>
</evidence>
<feature type="transmembrane region" description="Helical" evidence="9">
    <location>
        <begin position="259"/>
        <end position="282"/>
    </location>
</feature>
<dbReference type="AlphaFoldDB" id="A0A559K8H3"/>
<evidence type="ECO:0000256" key="4">
    <source>
        <dbReference type="ARBA" id="ARBA00022544"/>
    </source>
</evidence>
<dbReference type="GO" id="GO:0009847">
    <property type="term" value="P:spore germination"/>
    <property type="evidence" value="ECO:0007669"/>
    <property type="project" value="InterPro"/>
</dbReference>
<feature type="transmembrane region" description="Helical" evidence="9">
    <location>
        <begin position="376"/>
        <end position="397"/>
    </location>
</feature>
<evidence type="ECO:0000256" key="2">
    <source>
        <dbReference type="ARBA" id="ARBA00007998"/>
    </source>
</evidence>
<dbReference type="OrthoDB" id="2716906at2"/>
<comment type="caution">
    <text evidence="10">The sequence shown here is derived from an EMBL/GenBank/DDBJ whole genome shotgun (WGS) entry which is preliminary data.</text>
</comment>
<feature type="transmembrane region" description="Helical" evidence="9">
    <location>
        <begin position="228"/>
        <end position="247"/>
    </location>
</feature>
<dbReference type="PANTHER" id="PTHR34975">
    <property type="entry name" value="SPORE GERMINATION PROTEIN A2"/>
    <property type="match status" value="1"/>
</dbReference>
<dbReference type="EMBL" id="VNJI01000023">
    <property type="protein sequence ID" value="TVY08435.1"/>
    <property type="molecule type" value="Genomic_DNA"/>
</dbReference>
<keyword evidence="5 9" id="KW-0812">Transmembrane</keyword>
<dbReference type="GO" id="GO:0016020">
    <property type="term" value="C:membrane"/>
    <property type="evidence" value="ECO:0007669"/>
    <property type="project" value="UniProtKB-SubCell"/>
</dbReference>
<protein>
    <submittedName>
        <fullName evidence="10">GerAB/ArcD/ProY family transporter</fullName>
    </submittedName>
</protein>
<feature type="transmembrane region" description="Helical" evidence="9">
    <location>
        <begin position="158"/>
        <end position="176"/>
    </location>
</feature>
<feature type="transmembrane region" description="Helical" evidence="9">
    <location>
        <begin position="312"/>
        <end position="335"/>
    </location>
</feature>
<evidence type="ECO:0000313" key="10">
    <source>
        <dbReference type="EMBL" id="TVY08435.1"/>
    </source>
</evidence>
<keyword evidence="7 9" id="KW-0472">Membrane</keyword>
<dbReference type="InterPro" id="IPR004761">
    <property type="entry name" value="Spore_GerAB"/>
</dbReference>
<evidence type="ECO:0000256" key="1">
    <source>
        <dbReference type="ARBA" id="ARBA00004141"/>
    </source>
</evidence>
<sequence>MEKRTLRREKRMNQPQAQTPALTQADTVNGETNSEQPNVITVRQSGWLISSTIIGVGVLTLPRGSAHYAKESGWMSVVLGAILAMAVTAVITMLANRFPGQTLVSYASKLLGGAKSPWLGRLLSIPFILPFYLYWGFSTALVARVFGEVVITTVLPKTPLEVVIASMLIVSFVLVMHQVETLARVNEILLPLIVIPVLAIALSSYQSAKFENMFPMFDIDFLSFGKGVLSSATSYLGFEIMVIFLAYTGTSSKLMKSNMVGIIIPGVVYTLISISGLLVFGIDELELLAWPTLELVKTTHVPGLILERVESAFLGVWVAAVFTSVGNLFYSQALLVKEFFRLKDHRWIALAHLPVFYWLSLQPPNIQRMFDYQDKVSYLGAGAAVLVPVILLLISFIRRMKGAGAR</sequence>
<keyword evidence="4" id="KW-0309">Germination</keyword>
<dbReference type="Pfam" id="PF03845">
    <property type="entry name" value="Spore_permease"/>
    <property type="match status" value="1"/>
</dbReference>
<proteinExistence type="inferred from homology"/>
<feature type="transmembrane region" description="Helical" evidence="9">
    <location>
        <begin position="118"/>
        <end position="138"/>
    </location>
</feature>
<keyword evidence="3" id="KW-0813">Transport</keyword>
<feature type="region of interest" description="Disordered" evidence="8">
    <location>
        <begin position="1"/>
        <end position="36"/>
    </location>
</feature>
<feature type="transmembrane region" description="Helical" evidence="9">
    <location>
        <begin position="45"/>
        <end position="62"/>
    </location>
</feature>
<evidence type="ECO:0000256" key="5">
    <source>
        <dbReference type="ARBA" id="ARBA00022692"/>
    </source>
</evidence>
<feature type="transmembrane region" description="Helical" evidence="9">
    <location>
        <begin position="74"/>
        <end position="98"/>
    </location>
</feature>
<evidence type="ECO:0000313" key="11">
    <source>
        <dbReference type="Proteomes" id="UP000317036"/>
    </source>
</evidence>
<name>A0A559K8H3_9BACL</name>
<evidence type="ECO:0000256" key="7">
    <source>
        <dbReference type="ARBA" id="ARBA00023136"/>
    </source>
</evidence>
<dbReference type="PANTHER" id="PTHR34975:SF2">
    <property type="entry name" value="SPORE GERMINATION PROTEIN A2"/>
    <property type="match status" value="1"/>
</dbReference>
<accession>A0A559K8H3</accession>
<dbReference type="Proteomes" id="UP000317036">
    <property type="component" value="Unassembled WGS sequence"/>
</dbReference>
<feature type="compositionally biased region" description="Polar residues" evidence="8">
    <location>
        <begin position="26"/>
        <end position="36"/>
    </location>
</feature>
<feature type="transmembrane region" description="Helical" evidence="9">
    <location>
        <begin position="347"/>
        <end position="364"/>
    </location>
</feature>
<evidence type="ECO:0000256" key="3">
    <source>
        <dbReference type="ARBA" id="ARBA00022448"/>
    </source>
</evidence>
<comment type="similarity">
    <text evidence="2">Belongs to the amino acid-polyamine-organocation (APC) superfamily. Spore germination protein (SGP) (TC 2.A.3.9) family.</text>
</comment>